<dbReference type="Proteomes" id="UP000198623">
    <property type="component" value="Unassembled WGS sequence"/>
</dbReference>
<keyword evidence="4 6" id="KW-1133">Transmembrane helix</keyword>
<feature type="transmembrane region" description="Helical" evidence="6">
    <location>
        <begin position="107"/>
        <end position="127"/>
    </location>
</feature>
<keyword evidence="9" id="KW-1185">Reference proteome</keyword>
<feature type="transmembrane region" description="Helical" evidence="6">
    <location>
        <begin position="229"/>
        <end position="250"/>
    </location>
</feature>
<evidence type="ECO:0000313" key="8">
    <source>
        <dbReference type="EMBL" id="SFG31596.1"/>
    </source>
</evidence>
<name>A0A1I2R141_9GAMM</name>
<reference evidence="9" key="1">
    <citation type="submission" date="2016-10" db="EMBL/GenBank/DDBJ databases">
        <authorList>
            <person name="Varghese N."/>
            <person name="Submissions S."/>
        </authorList>
    </citation>
    <scope>NUCLEOTIDE SEQUENCE [LARGE SCALE GENOMIC DNA]</scope>
    <source>
        <strain evidence="9">CGMCC 1.10971</strain>
    </source>
</reference>
<feature type="domain" description="EamA" evidence="7">
    <location>
        <begin position="18"/>
        <end position="150"/>
    </location>
</feature>
<protein>
    <submittedName>
        <fullName evidence="8">Permease of the drug/metabolite transporter (DMT) superfamily</fullName>
    </submittedName>
</protein>
<comment type="subcellular location">
    <subcellularLocation>
        <location evidence="1">Membrane</location>
        <topology evidence="1">Multi-pass membrane protein</topology>
    </subcellularLocation>
</comment>
<feature type="transmembrane region" description="Helical" evidence="6">
    <location>
        <begin position="82"/>
        <end position="101"/>
    </location>
</feature>
<dbReference type="RefSeq" id="WP_090727160.1">
    <property type="nucleotide sequence ID" value="NZ_FOOU01000005.1"/>
</dbReference>
<evidence type="ECO:0000256" key="6">
    <source>
        <dbReference type="SAM" id="Phobius"/>
    </source>
</evidence>
<dbReference type="InterPro" id="IPR037185">
    <property type="entry name" value="EmrE-like"/>
</dbReference>
<dbReference type="PANTHER" id="PTHR32322">
    <property type="entry name" value="INNER MEMBRANE TRANSPORTER"/>
    <property type="match status" value="1"/>
</dbReference>
<keyword evidence="3 6" id="KW-0812">Transmembrane</keyword>
<proteinExistence type="inferred from homology"/>
<evidence type="ECO:0000256" key="3">
    <source>
        <dbReference type="ARBA" id="ARBA00022692"/>
    </source>
</evidence>
<dbReference type="GO" id="GO:0016020">
    <property type="term" value="C:membrane"/>
    <property type="evidence" value="ECO:0007669"/>
    <property type="project" value="UniProtKB-SubCell"/>
</dbReference>
<evidence type="ECO:0000256" key="4">
    <source>
        <dbReference type="ARBA" id="ARBA00022989"/>
    </source>
</evidence>
<dbReference type="Pfam" id="PF00892">
    <property type="entry name" value="EamA"/>
    <property type="match status" value="2"/>
</dbReference>
<gene>
    <name evidence="8" type="ORF">SAMN05216175_105140</name>
</gene>
<feature type="transmembrane region" description="Helical" evidence="6">
    <location>
        <begin position="51"/>
        <end position="70"/>
    </location>
</feature>
<evidence type="ECO:0000256" key="5">
    <source>
        <dbReference type="ARBA" id="ARBA00023136"/>
    </source>
</evidence>
<dbReference type="EMBL" id="FOOU01000005">
    <property type="protein sequence ID" value="SFG31596.1"/>
    <property type="molecule type" value="Genomic_DNA"/>
</dbReference>
<comment type="similarity">
    <text evidence="2">Belongs to the EamA transporter family.</text>
</comment>
<dbReference type="SUPFAM" id="SSF103481">
    <property type="entry name" value="Multidrug resistance efflux transporter EmrE"/>
    <property type="match status" value="2"/>
</dbReference>
<keyword evidence="5 6" id="KW-0472">Membrane</keyword>
<feature type="transmembrane region" description="Helical" evidence="6">
    <location>
        <begin position="262"/>
        <end position="279"/>
    </location>
</feature>
<evidence type="ECO:0000313" key="9">
    <source>
        <dbReference type="Proteomes" id="UP000198623"/>
    </source>
</evidence>
<evidence type="ECO:0000256" key="1">
    <source>
        <dbReference type="ARBA" id="ARBA00004141"/>
    </source>
</evidence>
<organism evidence="8 9">
    <name type="scientific">Neptunomonas qingdaonensis</name>
    <dbReference type="NCBI Taxonomy" id="1045558"/>
    <lineage>
        <taxon>Bacteria</taxon>
        <taxon>Pseudomonadati</taxon>
        <taxon>Pseudomonadota</taxon>
        <taxon>Gammaproteobacteria</taxon>
        <taxon>Oceanospirillales</taxon>
        <taxon>Oceanospirillaceae</taxon>
        <taxon>Neptunomonas</taxon>
    </lineage>
</organism>
<sequence length="312" mass="33463">MTTYAIKRYSGISPNQGGVIAALVTILIWASWLISMKIGVQSQLSTIDLAVLRYGFTGLVLFPVFIKALPRIRKTPKRYLSGIVFGAGLPFFYLSSLGMHYAPVADAGLLITGTFPLFVSFAAVAFYREKLTQQRAWGLVLILVGVVAILYLTALNTGLNAGVDHWKGDIIFLCASASWALFTVSLKLSGLRPWDAAAWLCVSSAGILLAGLLSGIWEITIMTAPLEQTLYQIFVQVLCVGLITGFSYGFAVRQLGAEKTSAIGALTPVLAVLAGLYLLGEPVQLAAWLGLGFITGGVLLASGVRLRKHSLY</sequence>
<feature type="transmembrane region" description="Helical" evidence="6">
    <location>
        <begin position="196"/>
        <end position="217"/>
    </location>
</feature>
<feature type="transmembrane region" description="Helical" evidence="6">
    <location>
        <begin position="139"/>
        <end position="158"/>
    </location>
</feature>
<feature type="domain" description="EamA" evidence="7">
    <location>
        <begin position="167"/>
        <end position="302"/>
    </location>
</feature>
<dbReference type="PANTHER" id="PTHR32322:SF2">
    <property type="entry name" value="EAMA DOMAIN-CONTAINING PROTEIN"/>
    <property type="match status" value="1"/>
</dbReference>
<feature type="transmembrane region" description="Helical" evidence="6">
    <location>
        <begin position="20"/>
        <end position="39"/>
    </location>
</feature>
<dbReference type="InterPro" id="IPR000620">
    <property type="entry name" value="EamA_dom"/>
</dbReference>
<feature type="transmembrane region" description="Helical" evidence="6">
    <location>
        <begin position="285"/>
        <end position="306"/>
    </location>
</feature>
<dbReference type="AlphaFoldDB" id="A0A1I2R141"/>
<feature type="transmembrane region" description="Helical" evidence="6">
    <location>
        <begin position="170"/>
        <end position="189"/>
    </location>
</feature>
<dbReference type="InterPro" id="IPR050638">
    <property type="entry name" value="AA-Vitamin_Transporters"/>
</dbReference>
<evidence type="ECO:0000256" key="2">
    <source>
        <dbReference type="ARBA" id="ARBA00007362"/>
    </source>
</evidence>
<accession>A0A1I2R141</accession>
<dbReference type="OrthoDB" id="8162550at2"/>
<evidence type="ECO:0000259" key="7">
    <source>
        <dbReference type="Pfam" id="PF00892"/>
    </source>
</evidence>